<reference evidence="2 3" key="1">
    <citation type="journal article" date="2010" name="Nature">
        <title>Nitrite-driven anaerobic methane oxidation by oxygenic bacteria.</title>
        <authorList>
            <person name="Ettwig K.F."/>
            <person name="Butler M.K."/>
            <person name="Le Paslier D."/>
            <person name="Pelletier E."/>
            <person name="Mangenot S."/>
            <person name="Kuypers M.M.M."/>
            <person name="Schreiber F."/>
            <person name="Dutilh B.E."/>
            <person name="Zedelius J."/>
            <person name="de Beer D."/>
            <person name="Gloerich J."/>
            <person name="Wessels H.J.C.T."/>
            <person name="van Allen T."/>
            <person name="Luesken F."/>
            <person name="Wu M."/>
            <person name="van de Pas-Schoonen K.T."/>
            <person name="Op den Camp H.J.M."/>
            <person name="Janssen-Megens E.M."/>
            <person name="Francoijs K-J."/>
            <person name="Stunnenberg H."/>
            <person name="Weissenbach J."/>
            <person name="Jetten M.S.M."/>
            <person name="Strous M."/>
        </authorList>
    </citation>
    <scope>NUCLEOTIDE SEQUENCE [LARGE SCALE GENOMIC DNA]</scope>
</reference>
<dbReference type="InterPro" id="IPR023393">
    <property type="entry name" value="START-like_dom_sf"/>
</dbReference>
<dbReference type="eggNOG" id="COG2867">
    <property type="taxonomic scope" value="Bacteria"/>
</dbReference>
<sequence>MLHKIKVIPLVCAASVFLLSTASFGAGTFATSGLTARELTKIEKGGVVLKAKDHPTGDGTSGARIKAYCVINRPPDAVWAIMVNYQKFAEFMPRLEKVDVLEKTQGTMKVTETVHVPLGVISYTIDLIFTPAQRTVSWTLDKSRQHDIADTSGTWEFLPYSQGRTMLRYSTTVDSGMFLPRFLEDALIKQDLSDALLSLKRRTESNGTWKKK</sequence>
<evidence type="ECO:0000313" key="2">
    <source>
        <dbReference type="EMBL" id="CBE68334.1"/>
    </source>
</evidence>
<gene>
    <name evidence="2" type="ORF">DAMO_1274</name>
</gene>
<dbReference type="Gene3D" id="3.30.530.20">
    <property type="match status" value="1"/>
</dbReference>
<accession>D5MF05</accession>
<dbReference type="Proteomes" id="UP000006898">
    <property type="component" value="Chromosome"/>
</dbReference>
<evidence type="ECO:0000256" key="1">
    <source>
        <dbReference type="SAM" id="SignalP"/>
    </source>
</evidence>
<name>D5MF05_METO1</name>
<dbReference type="InterPro" id="IPR019587">
    <property type="entry name" value="Polyketide_cyclase/dehydratase"/>
</dbReference>
<keyword evidence="1" id="KW-0732">Signal</keyword>
<proteinExistence type="predicted"/>
<feature type="chain" id="PRO_5003074541" description="Coenzyme Q-binding protein COQ10 START domain-containing protein" evidence="1">
    <location>
        <begin position="26"/>
        <end position="212"/>
    </location>
</feature>
<dbReference type="HOGENOM" id="CLU_1297907_0_0_0"/>
<dbReference type="AlphaFoldDB" id="D5MF05"/>
<dbReference type="KEGG" id="mox:DAMO_1274"/>
<organism evidence="2 3">
    <name type="scientific">Methylomirabilis oxygeniifera</name>
    <dbReference type="NCBI Taxonomy" id="671143"/>
    <lineage>
        <taxon>Bacteria</taxon>
        <taxon>Candidatus Methylomirabilota</taxon>
        <taxon>Candidatus Methylomirabilia</taxon>
        <taxon>Candidatus Methylomirabilales</taxon>
        <taxon>Candidatus Methylomirabilaceae</taxon>
        <taxon>Candidatus Methylomirabilis</taxon>
    </lineage>
</organism>
<protein>
    <recommendedName>
        <fullName evidence="4">Coenzyme Q-binding protein COQ10 START domain-containing protein</fullName>
    </recommendedName>
</protein>
<dbReference type="EMBL" id="FP565575">
    <property type="protein sequence ID" value="CBE68334.1"/>
    <property type="molecule type" value="Genomic_DNA"/>
</dbReference>
<dbReference type="SUPFAM" id="SSF55961">
    <property type="entry name" value="Bet v1-like"/>
    <property type="match status" value="1"/>
</dbReference>
<feature type="signal peptide" evidence="1">
    <location>
        <begin position="1"/>
        <end position="25"/>
    </location>
</feature>
<dbReference type="Pfam" id="PF10604">
    <property type="entry name" value="Polyketide_cyc2"/>
    <property type="match status" value="1"/>
</dbReference>
<evidence type="ECO:0008006" key="4">
    <source>
        <dbReference type="Google" id="ProtNLM"/>
    </source>
</evidence>
<evidence type="ECO:0000313" key="3">
    <source>
        <dbReference type="Proteomes" id="UP000006898"/>
    </source>
</evidence>